<dbReference type="RefSeq" id="WP_376943252.1">
    <property type="nucleotide sequence ID" value="NZ_JBHLSS010000028.1"/>
</dbReference>
<dbReference type="InterPro" id="IPR010982">
    <property type="entry name" value="Lambda_DNA-bd_dom_sf"/>
</dbReference>
<dbReference type="SMART" id="SM00530">
    <property type="entry name" value="HTH_XRE"/>
    <property type="match status" value="1"/>
</dbReference>
<accession>A0ABV6SH38</accession>
<name>A0ABV6SH38_AZOPA</name>
<dbReference type="Proteomes" id="UP001589891">
    <property type="component" value="Unassembled WGS sequence"/>
</dbReference>
<protein>
    <submittedName>
        <fullName evidence="2">Helix-turn-helix domain-containing protein</fullName>
    </submittedName>
</protein>
<gene>
    <name evidence="2" type="ORF">ACFFGX_04310</name>
</gene>
<dbReference type="Gene3D" id="1.10.260.40">
    <property type="entry name" value="lambda repressor-like DNA-binding domains"/>
    <property type="match status" value="1"/>
</dbReference>
<comment type="caution">
    <text evidence="2">The sequence shown here is derived from an EMBL/GenBank/DDBJ whole genome shotgun (WGS) entry which is preliminary data.</text>
</comment>
<dbReference type="Pfam" id="PF01381">
    <property type="entry name" value="HTH_3"/>
    <property type="match status" value="1"/>
</dbReference>
<evidence type="ECO:0000259" key="1">
    <source>
        <dbReference type="PROSITE" id="PS50943"/>
    </source>
</evidence>
<dbReference type="EMBL" id="JBHLSS010000028">
    <property type="protein sequence ID" value="MFC0708847.1"/>
    <property type="molecule type" value="Genomic_DNA"/>
</dbReference>
<reference evidence="2 3" key="1">
    <citation type="submission" date="2024-09" db="EMBL/GenBank/DDBJ databases">
        <authorList>
            <person name="Sun Q."/>
            <person name="Mori K."/>
        </authorList>
    </citation>
    <scope>NUCLEOTIDE SEQUENCE [LARGE SCALE GENOMIC DNA]</scope>
    <source>
        <strain evidence="2 3">NCAIM B.01794</strain>
    </source>
</reference>
<dbReference type="SUPFAM" id="SSF47413">
    <property type="entry name" value="lambda repressor-like DNA-binding domains"/>
    <property type="match status" value="1"/>
</dbReference>
<proteinExistence type="predicted"/>
<dbReference type="InterPro" id="IPR001387">
    <property type="entry name" value="Cro/C1-type_HTH"/>
</dbReference>
<feature type="domain" description="HTH cro/C1-type" evidence="1">
    <location>
        <begin position="7"/>
        <end position="60"/>
    </location>
</feature>
<dbReference type="CDD" id="cd00093">
    <property type="entry name" value="HTH_XRE"/>
    <property type="match status" value="1"/>
</dbReference>
<sequence>MGIGDRLKEERLRLGMNQTEFAAITGVTKNSQFNYEKGERSPDAAYLAAASAAGVDVLYVLTGNRVPMAAETLSEKESTMVEKYRSLGQADQASLDRLVDALAETTATHATKKDD</sequence>
<organism evidence="2 3">
    <name type="scientific">Azorhizophilus paspali</name>
    <name type="common">Azotobacter paspali</name>
    <dbReference type="NCBI Taxonomy" id="69963"/>
    <lineage>
        <taxon>Bacteria</taxon>
        <taxon>Pseudomonadati</taxon>
        <taxon>Pseudomonadota</taxon>
        <taxon>Gammaproteobacteria</taxon>
        <taxon>Pseudomonadales</taxon>
        <taxon>Pseudomonadaceae</taxon>
        <taxon>Azorhizophilus</taxon>
    </lineage>
</organism>
<evidence type="ECO:0000313" key="2">
    <source>
        <dbReference type="EMBL" id="MFC0708847.1"/>
    </source>
</evidence>
<evidence type="ECO:0000313" key="3">
    <source>
        <dbReference type="Proteomes" id="UP001589891"/>
    </source>
</evidence>
<dbReference type="PROSITE" id="PS50943">
    <property type="entry name" value="HTH_CROC1"/>
    <property type="match status" value="1"/>
</dbReference>
<keyword evidence="3" id="KW-1185">Reference proteome</keyword>